<feature type="domain" description="JmjC" evidence="3">
    <location>
        <begin position="196"/>
        <end position="402"/>
    </location>
</feature>
<comment type="caution">
    <text evidence="4">The sequence shown here is derived from an EMBL/GenBank/DDBJ whole genome shotgun (WGS) entry which is preliminary data.</text>
</comment>
<organism evidence="4 5">
    <name type="scientific">Fusarium mangiferae</name>
    <name type="common">Mango malformation disease fungus</name>
    <dbReference type="NCBI Taxonomy" id="192010"/>
    <lineage>
        <taxon>Eukaryota</taxon>
        <taxon>Fungi</taxon>
        <taxon>Dikarya</taxon>
        <taxon>Ascomycota</taxon>
        <taxon>Pezizomycotina</taxon>
        <taxon>Sordariomycetes</taxon>
        <taxon>Hypocreomycetidae</taxon>
        <taxon>Hypocreales</taxon>
        <taxon>Nectriaceae</taxon>
        <taxon>Fusarium</taxon>
        <taxon>Fusarium fujikuroi species complex</taxon>
    </lineage>
</organism>
<name>A0A1L7SMK9_FUSMA</name>
<protein>
    <recommendedName>
        <fullName evidence="3">JmjC domain-containing protein</fullName>
    </recommendedName>
</protein>
<evidence type="ECO:0000256" key="1">
    <source>
        <dbReference type="ARBA" id="ARBA00022723"/>
    </source>
</evidence>
<proteinExistence type="predicted"/>
<evidence type="ECO:0000313" key="5">
    <source>
        <dbReference type="Proteomes" id="UP000184255"/>
    </source>
</evidence>
<reference evidence="5" key="1">
    <citation type="journal article" date="2016" name="Genome Biol. Evol.">
        <title>Comparative 'omics' of the Fusarium fujikuroi species complex highlights differences in genetic potential and metabolite synthesis.</title>
        <authorList>
            <person name="Niehaus E.-M."/>
            <person name="Muensterkoetter M."/>
            <person name="Proctor R.H."/>
            <person name="Brown D.W."/>
            <person name="Sharon A."/>
            <person name="Idan Y."/>
            <person name="Oren-Young L."/>
            <person name="Sieber C.M."/>
            <person name="Novak O."/>
            <person name="Pencik A."/>
            <person name="Tarkowska D."/>
            <person name="Hromadova K."/>
            <person name="Freeman S."/>
            <person name="Maymon M."/>
            <person name="Elazar M."/>
            <person name="Youssef S.A."/>
            <person name="El-Shabrawy E.S.M."/>
            <person name="Shalaby A.B.A."/>
            <person name="Houterman P."/>
            <person name="Brock N.L."/>
            <person name="Burkhardt I."/>
            <person name="Tsavkelova E.A."/>
            <person name="Dickschat J.S."/>
            <person name="Galuszka P."/>
            <person name="Gueldener U."/>
            <person name="Tudzynski B."/>
        </authorList>
    </citation>
    <scope>NUCLEOTIDE SEQUENCE [LARGE SCALE GENOMIC DNA]</scope>
    <source>
        <strain evidence="5">MRC7560</strain>
    </source>
</reference>
<dbReference type="AlphaFoldDB" id="A0A1L7SMK9"/>
<dbReference type="GO" id="GO:0005634">
    <property type="term" value="C:nucleus"/>
    <property type="evidence" value="ECO:0007669"/>
    <property type="project" value="TreeGrafter"/>
</dbReference>
<dbReference type="Pfam" id="PF02373">
    <property type="entry name" value="JmjC"/>
    <property type="match status" value="1"/>
</dbReference>
<gene>
    <name evidence="4" type="ORF">FMAN_01966</name>
</gene>
<keyword evidence="1" id="KW-0479">Metal-binding</keyword>
<keyword evidence="2" id="KW-0408">Iron</keyword>
<dbReference type="Proteomes" id="UP000184255">
    <property type="component" value="Unassembled WGS sequence"/>
</dbReference>
<dbReference type="EMBL" id="FCQH01000001">
    <property type="protein sequence ID" value="CVK85044.1"/>
    <property type="molecule type" value="Genomic_DNA"/>
</dbReference>
<dbReference type="VEuPathDB" id="FungiDB:FMAN_01966"/>
<dbReference type="GO" id="GO:0034647">
    <property type="term" value="F:histone H3K4me/H3K4me2/H3K4me3 demethylase activity"/>
    <property type="evidence" value="ECO:0007669"/>
    <property type="project" value="TreeGrafter"/>
</dbReference>
<sequence length="770" mass="87251">MHVIEAPNCEPNCIAAKNLSITLDALLTLATSKATPQERLEVSETFAQVAKYIQHIFKHSHDRSVIDAVCDPITIPMPLPIANLQTTSSTEDPEQDQVEVSKSSQTFRLEENKSVSALKLSEGRFVLTRDDMGEKMPETLHRLLQSPEFKNPAKLSFIGEETGKECIRQAMEREKHPDVRYNLITPRAEGGMKVTKSKPPSGDAAELPVVNFDSSLPYTPLDEAVASRKTRTVCHFAGIIDCDHPIYKNTPLHSGPLLAGMANVLTHANQTYTHFGDAGSATAMHKEDDRFLSCNVVLFGLKKWVMIRKDETEKFENWVSMHNKTCRCDQFVRHLNIFFSPEELQKAGIGYDIITQGPGELVVTQEYQYHQVFNITPTLAIATNFLPPGVQPRVKSEQERLKVCSLCGIGGLYGLEEFYVDWVDDTFRPDGSQKRKLMIGHGSARRRKKIQTWEPAVSARQTRQFTRRHKAEDRVTDDRGTVDRMVSRRLETVVNGTADDRGAAQEDGVANDVMRRAMKELERDGEFVLIPELSNNTNPGTRVNRLAMAVLSKHAIEQFITAIKVSKQKPEDFRRTPIVSLQDGINTEQQIIKSVAERVKLISGDENKGNYYTILTRHNLFQFATRYALLRGERQHIRKDVLDMVAEISGCTKSTIQKRAQIGDKWKMVCGRLTDGAGLLAFLPCRDSPFDVSQSFYLDLAKEKNREDLDMFHRLLDHQYVHELCMIANTWFDAVDGGKELVDVEDIDVQMLDKDEIIRYLWRLVQTKDS</sequence>
<evidence type="ECO:0000256" key="2">
    <source>
        <dbReference type="ARBA" id="ARBA00023004"/>
    </source>
</evidence>
<accession>A0A1L7SMK9</accession>
<dbReference type="InterPro" id="IPR003347">
    <property type="entry name" value="JmjC_dom"/>
</dbReference>
<dbReference type="RefSeq" id="XP_041677315.1">
    <property type="nucleotide sequence ID" value="XM_041824934.1"/>
</dbReference>
<evidence type="ECO:0000313" key="4">
    <source>
        <dbReference type="EMBL" id="CVK85044.1"/>
    </source>
</evidence>
<dbReference type="PROSITE" id="PS51184">
    <property type="entry name" value="JMJC"/>
    <property type="match status" value="1"/>
</dbReference>
<dbReference type="PANTHER" id="PTHR10694">
    <property type="entry name" value="LYSINE-SPECIFIC DEMETHYLASE"/>
    <property type="match status" value="1"/>
</dbReference>
<dbReference type="SUPFAM" id="SSF51197">
    <property type="entry name" value="Clavaminate synthase-like"/>
    <property type="match status" value="1"/>
</dbReference>
<dbReference type="GO" id="GO:0046872">
    <property type="term" value="F:metal ion binding"/>
    <property type="evidence" value="ECO:0007669"/>
    <property type="project" value="UniProtKB-KW"/>
</dbReference>
<dbReference type="Gene3D" id="2.60.120.650">
    <property type="entry name" value="Cupin"/>
    <property type="match status" value="1"/>
</dbReference>
<evidence type="ECO:0000259" key="3">
    <source>
        <dbReference type="PROSITE" id="PS51184"/>
    </source>
</evidence>
<dbReference type="GO" id="GO:0000785">
    <property type="term" value="C:chromatin"/>
    <property type="evidence" value="ECO:0007669"/>
    <property type="project" value="TreeGrafter"/>
</dbReference>
<keyword evidence="5" id="KW-1185">Reference proteome</keyword>
<dbReference type="SMART" id="SM00558">
    <property type="entry name" value="JmjC"/>
    <property type="match status" value="1"/>
</dbReference>
<dbReference type="PANTHER" id="PTHR10694:SF33">
    <property type="entry name" value="LYSINE-SPECIFIC DEMETHYLASE 5"/>
    <property type="match status" value="1"/>
</dbReference>
<dbReference type="GeneID" id="65081238"/>
<dbReference type="GO" id="GO:0006355">
    <property type="term" value="P:regulation of DNA-templated transcription"/>
    <property type="evidence" value="ECO:0007669"/>
    <property type="project" value="TreeGrafter"/>
</dbReference>